<keyword evidence="5 6" id="KW-0472">Membrane</keyword>
<evidence type="ECO:0000313" key="8">
    <source>
        <dbReference type="Proteomes" id="UP000018542"/>
    </source>
</evidence>
<dbReference type="CDD" id="cd15904">
    <property type="entry name" value="TSPO_MBR"/>
    <property type="match status" value="1"/>
</dbReference>
<keyword evidence="4 6" id="KW-1133">Transmembrane helix</keyword>
<evidence type="ECO:0000256" key="3">
    <source>
        <dbReference type="ARBA" id="ARBA00022692"/>
    </source>
</evidence>
<dbReference type="Gene3D" id="1.20.1260.100">
    <property type="entry name" value="TspO/MBR protein"/>
    <property type="match status" value="1"/>
</dbReference>
<evidence type="ECO:0000256" key="2">
    <source>
        <dbReference type="ARBA" id="ARBA00007524"/>
    </source>
</evidence>
<evidence type="ECO:0000256" key="1">
    <source>
        <dbReference type="ARBA" id="ARBA00004141"/>
    </source>
</evidence>
<dbReference type="Proteomes" id="UP000018542">
    <property type="component" value="Chromosome"/>
</dbReference>
<proteinExistence type="inferred from homology"/>
<sequence>MSASSWVSLVVFLALVAATSVTGASFRPGVWYASLAKPSWTPPNWAFPVVWTILYVMIGVAGWLVYEREGFGAALAVWIVALILNGLWSYLMFGQRQIGLAAADLAALWIAVLAFILLAWPADRMASLLFVPYLAWISYAGALNLAILRMN</sequence>
<organism evidence="7 8">
    <name type="scientific">Hyphomicrobium nitrativorans NL23</name>
    <dbReference type="NCBI Taxonomy" id="1029756"/>
    <lineage>
        <taxon>Bacteria</taxon>
        <taxon>Pseudomonadati</taxon>
        <taxon>Pseudomonadota</taxon>
        <taxon>Alphaproteobacteria</taxon>
        <taxon>Hyphomicrobiales</taxon>
        <taxon>Hyphomicrobiaceae</taxon>
        <taxon>Hyphomicrobium</taxon>
    </lineage>
</organism>
<name>V5SBN7_9HYPH</name>
<gene>
    <name evidence="7" type="ORF">W911_05115</name>
</gene>
<dbReference type="KEGG" id="hni:W911_05115"/>
<accession>V5SBN7</accession>
<dbReference type="PANTHER" id="PTHR10057:SF0">
    <property type="entry name" value="TRANSLOCATOR PROTEIN"/>
    <property type="match status" value="1"/>
</dbReference>
<comment type="subcellular location">
    <subcellularLocation>
        <location evidence="1">Membrane</location>
        <topology evidence="1">Multi-pass membrane protein</topology>
    </subcellularLocation>
</comment>
<keyword evidence="3 6" id="KW-0812">Transmembrane</keyword>
<comment type="similarity">
    <text evidence="2">Belongs to the TspO/BZRP family.</text>
</comment>
<feature type="transmembrane region" description="Helical" evidence="6">
    <location>
        <begin position="98"/>
        <end position="120"/>
    </location>
</feature>
<dbReference type="InterPro" id="IPR004307">
    <property type="entry name" value="TspO_MBR"/>
</dbReference>
<evidence type="ECO:0000313" key="7">
    <source>
        <dbReference type="EMBL" id="AHB47897.1"/>
    </source>
</evidence>
<evidence type="ECO:0000256" key="4">
    <source>
        <dbReference type="ARBA" id="ARBA00022989"/>
    </source>
</evidence>
<dbReference type="GO" id="GO:0033013">
    <property type="term" value="P:tetrapyrrole metabolic process"/>
    <property type="evidence" value="ECO:0007669"/>
    <property type="project" value="UniProtKB-ARBA"/>
</dbReference>
<dbReference type="EMBL" id="CP006912">
    <property type="protein sequence ID" value="AHB47897.1"/>
    <property type="molecule type" value="Genomic_DNA"/>
</dbReference>
<dbReference type="PATRIC" id="fig|1029756.8.peg.1079"/>
<dbReference type="FunFam" id="1.20.1260.100:FF:000001">
    <property type="entry name" value="translocator protein 2"/>
    <property type="match status" value="1"/>
</dbReference>
<dbReference type="Pfam" id="PF03073">
    <property type="entry name" value="TspO_MBR"/>
    <property type="match status" value="1"/>
</dbReference>
<feature type="transmembrane region" description="Helical" evidence="6">
    <location>
        <begin position="73"/>
        <end position="92"/>
    </location>
</feature>
<evidence type="ECO:0000256" key="6">
    <source>
        <dbReference type="SAM" id="Phobius"/>
    </source>
</evidence>
<dbReference type="InterPro" id="IPR038330">
    <property type="entry name" value="TspO/MBR-related_sf"/>
</dbReference>
<dbReference type="AlphaFoldDB" id="V5SBN7"/>
<evidence type="ECO:0000256" key="5">
    <source>
        <dbReference type="ARBA" id="ARBA00023136"/>
    </source>
</evidence>
<feature type="transmembrane region" description="Helical" evidence="6">
    <location>
        <begin position="47"/>
        <end position="66"/>
    </location>
</feature>
<feature type="transmembrane region" description="Helical" evidence="6">
    <location>
        <begin position="127"/>
        <end position="148"/>
    </location>
</feature>
<protein>
    <submittedName>
        <fullName evidence="7">CrtK</fullName>
    </submittedName>
</protein>
<dbReference type="OrthoDB" id="9795496at2"/>
<dbReference type="PANTHER" id="PTHR10057">
    <property type="entry name" value="PERIPHERAL-TYPE BENZODIAZEPINE RECEPTOR"/>
    <property type="match status" value="1"/>
</dbReference>
<dbReference type="GO" id="GO:0016020">
    <property type="term" value="C:membrane"/>
    <property type="evidence" value="ECO:0007669"/>
    <property type="project" value="UniProtKB-SubCell"/>
</dbReference>
<keyword evidence="8" id="KW-1185">Reference proteome</keyword>
<dbReference type="PIRSF" id="PIRSF005859">
    <property type="entry name" value="PBR"/>
    <property type="match status" value="1"/>
</dbReference>
<dbReference type="HOGENOM" id="CLU_091805_2_0_5"/>
<reference evidence="7 8" key="1">
    <citation type="journal article" date="2014" name="Genome Announc.">
        <title>Complete Genome Sequence of Hyphomicrobium nitrativorans Strain NL23, a Denitrifying Bacterium Isolated from Biofilm of a Methanol-Fed Denitrification System Treating Seawater at the Montreal Biodome.</title>
        <authorList>
            <person name="Martineau C."/>
            <person name="Villeneuve C."/>
            <person name="Mauffrey F."/>
            <person name="Villemur R."/>
        </authorList>
    </citation>
    <scope>NUCLEOTIDE SEQUENCE [LARGE SCALE GENOMIC DNA]</scope>
    <source>
        <strain evidence="7">NL23</strain>
    </source>
</reference>
<dbReference type="RefSeq" id="WP_023786425.1">
    <property type="nucleotide sequence ID" value="NC_022997.1"/>
</dbReference>